<comment type="caution">
    <text evidence="1">The sequence shown here is derived from an EMBL/GenBank/DDBJ whole genome shotgun (WGS) entry which is preliminary data.</text>
</comment>
<dbReference type="RefSeq" id="WP_231447980.1">
    <property type="nucleotide sequence ID" value="NZ_JAJOMB010000020.1"/>
</dbReference>
<organism evidence="1 2">
    <name type="scientific">Kineosporia babensis</name>
    <dbReference type="NCBI Taxonomy" id="499548"/>
    <lineage>
        <taxon>Bacteria</taxon>
        <taxon>Bacillati</taxon>
        <taxon>Actinomycetota</taxon>
        <taxon>Actinomycetes</taxon>
        <taxon>Kineosporiales</taxon>
        <taxon>Kineosporiaceae</taxon>
        <taxon>Kineosporia</taxon>
    </lineage>
</organism>
<dbReference type="Proteomes" id="UP001138997">
    <property type="component" value="Unassembled WGS sequence"/>
</dbReference>
<protein>
    <submittedName>
        <fullName evidence="1">Uncharacterized protein</fullName>
    </submittedName>
</protein>
<keyword evidence="2" id="KW-1185">Reference proteome</keyword>
<reference evidence="1" key="1">
    <citation type="submission" date="2021-11" db="EMBL/GenBank/DDBJ databases">
        <title>Streptomyces corallinus and Kineosporia corallina sp. nov., two new coral-derived marine actinobacteria.</title>
        <authorList>
            <person name="Buangrab K."/>
            <person name="Sutthacheep M."/>
            <person name="Yeemin T."/>
            <person name="Harunari E."/>
            <person name="Igarashi Y."/>
            <person name="Sripreechasak P."/>
            <person name="Kanchanasin P."/>
            <person name="Tanasupawat S."/>
            <person name="Phongsopitanun W."/>
        </authorList>
    </citation>
    <scope>NUCLEOTIDE SEQUENCE</scope>
    <source>
        <strain evidence="1">JCM 31032</strain>
    </source>
</reference>
<evidence type="ECO:0000313" key="2">
    <source>
        <dbReference type="Proteomes" id="UP001138997"/>
    </source>
</evidence>
<accession>A0A9X1NJZ0</accession>
<dbReference type="AlphaFoldDB" id="A0A9X1NJZ0"/>
<gene>
    <name evidence="1" type="ORF">LR394_30165</name>
</gene>
<proteinExistence type="predicted"/>
<name>A0A9X1NJZ0_9ACTN</name>
<dbReference type="EMBL" id="JAJOMB010000020">
    <property type="protein sequence ID" value="MCD5315179.1"/>
    <property type="molecule type" value="Genomic_DNA"/>
</dbReference>
<evidence type="ECO:0000313" key="1">
    <source>
        <dbReference type="EMBL" id="MCD5315179.1"/>
    </source>
</evidence>
<sequence>MHWGYKALTGVMVGSWMVAGYAVLSGLDGCAADEVVERHERALDLVVHQLPASQMDVASFDGCTESGGGPAASIALVGTEDPLPGLVRDHGWTQLERSEFEDPTALSEGYLQFEDAFVVISLFEPTVPEGSRALEVFVVKAP</sequence>